<dbReference type="EMBL" id="JAAONZ010000004">
    <property type="protein sequence ID" value="NHO65312.1"/>
    <property type="molecule type" value="Genomic_DNA"/>
</dbReference>
<name>A0A9E5JZC2_9GAMM</name>
<reference evidence="1" key="1">
    <citation type="submission" date="2020-03" db="EMBL/GenBank/DDBJ databases">
        <authorList>
            <person name="Guo F."/>
        </authorList>
    </citation>
    <scope>NUCLEOTIDE SEQUENCE</scope>
    <source>
        <strain evidence="1">JCM 30134</strain>
    </source>
</reference>
<dbReference type="AlphaFoldDB" id="A0A9E5JZC2"/>
<gene>
    <name evidence="1" type="ORF">G8770_07125</name>
</gene>
<dbReference type="Proteomes" id="UP000787472">
    <property type="component" value="Unassembled WGS sequence"/>
</dbReference>
<protein>
    <submittedName>
        <fullName evidence="1">Tetratricopeptide repeat protein</fullName>
    </submittedName>
</protein>
<organism evidence="1 2">
    <name type="scientific">Pseudomaricurvus hydrocarbonicus</name>
    <dbReference type="NCBI Taxonomy" id="1470433"/>
    <lineage>
        <taxon>Bacteria</taxon>
        <taxon>Pseudomonadati</taxon>
        <taxon>Pseudomonadota</taxon>
        <taxon>Gammaproteobacteria</taxon>
        <taxon>Cellvibrionales</taxon>
        <taxon>Cellvibrionaceae</taxon>
        <taxon>Pseudomaricurvus</taxon>
    </lineage>
</organism>
<dbReference type="Gene3D" id="1.25.40.10">
    <property type="entry name" value="Tetratricopeptide repeat domain"/>
    <property type="match status" value="1"/>
</dbReference>
<dbReference type="RefSeq" id="WP_167183989.1">
    <property type="nucleotide sequence ID" value="NZ_JAAONZ010000004.1"/>
</dbReference>
<evidence type="ECO:0000313" key="1">
    <source>
        <dbReference type="EMBL" id="NHO65312.1"/>
    </source>
</evidence>
<keyword evidence="2" id="KW-1185">Reference proteome</keyword>
<sequence>MNELPQETTDRIRELCAEAYEAYDHGKYREALRLFYQGWVLLPKPQTDFPEAGWLLTGIGDSYFSLKQYIPGCEALRSANHCPQTRDNPFIHLRLGQCLYHMGEKTSARTHLHKAFQIGGRNLFQREKEDYLRSIADLIPAE</sequence>
<dbReference type="InterPro" id="IPR011990">
    <property type="entry name" value="TPR-like_helical_dom_sf"/>
</dbReference>
<dbReference type="SUPFAM" id="SSF48452">
    <property type="entry name" value="TPR-like"/>
    <property type="match status" value="1"/>
</dbReference>
<accession>A0A9E5JZC2</accession>
<proteinExistence type="predicted"/>
<evidence type="ECO:0000313" key="2">
    <source>
        <dbReference type="Proteomes" id="UP000787472"/>
    </source>
</evidence>
<comment type="caution">
    <text evidence="1">The sequence shown here is derived from an EMBL/GenBank/DDBJ whole genome shotgun (WGS) entry which is preliminary data.</text>
</comment>